<keyword evidence="3 7" id="KW-0812">Transmembrane</keyword>
<comment type="similarity">
    <text evidence="2 7">Belongs to the DPM3 family.</text>
</comment>
<evidence type="ECO:0000256" key="4">
    <source>
        <dbReference type="ARBA" id="ARBA00022824"/>
    </source>
</evidence>
<dbReference type="Proteomes" id="UP001461498">
    <property type="component" value="Unassembled WGS sequence"/>
</dbReference>
<evidence type="ECO:0000256" key="7">
    <source>
        <dbReference type="RuleBase" id="RU365085"/>
    </source>
</evidence>
<evidence type="ECO:0000256" key="2">
    <source>
        <dbReference type="ARBA" id="ARBA00010430"/>
    </source>
</evidence>
<accession>A0AAW1CPU6</accession>
<keyword evidence="9" id="KW-1185">Reference proteome</keyword>
<evidence type="ECO:0000256" key="1">
    <source>
        <dbReference type="ARBA" id="ARBA00004477"/>
    </source>
</evidence>
<comment type="pathway">
    <text evidence="7">Protein modification; protein glycosylation.</text>
</comment>
<feature type="transmembrane region" description="Helical" evidence="7">
    <location>
        <begin position="6"/>
        <end position="23"/>
    </location>
</feature>
<organism evidence="8 9">
    <name type="scientific">Rhynocoris fuscipes</name>
    <dbReference type="NCBI Taxonomy" id="488301"/>
    <lineage>
        <taxon>Eukaryota</taxon>
        <taxon>Metazoa</taxon>
        <taxon>Ecdysozoa</taxon>
        <taxon>Arthropoda</taxon>
        <taxon>Hexapoda</taxon>
        <taxon>Insecta</taxon>
        <taxon>Pterygota</taxon>
        <taxon>Neoptera</taxon>
        <taxon>Paraneoptera</taxon>
        <taxon>Hemiptera</taxon>
        <taxon>Heteroptera</taxon>
        <taxon>Panheteroptera</taxon>
        <taxon>Cimicomorpha</taxon>
        <taxon>Reduviidae</taxon>
        <taxon>Harpactorinae</taxon>
        <taxon>Harpactorini</taxon>
        <taxon>Rhynocoris</taxon>
    </lineage>
</organism>
<dbReference type="PANTHER" id="PTHR16433:SF0">
    <property type="entry name" value="DOLICHOL-PHOSPHATE MANNOSYLTRANSFERASE SUBUNIT 3"/>
    <property type="match status" value="1"/>
</dbReference>
<sequence>MTKLFQWLLGLFLYLAIWLGLLINKNNSKFVNDWFIIIKYSPVISVLLFGMLSLSIVLWRVYTFNDCPEAAKELQEQIIKTKEELRRKGLEIE</sequence>
<evidence type="ECO:0000313" key="8">
    <source>
        <dbReference type="EMBL" id="KAK9500931.1"/>
    </source>
</evidence>
<protein>
    <recommendedName>
        <fullName evidence="7">Dolichol-phosphate mannosyltransferase subunit 3</fullName>
    </recommendedName>
</protein>
<dbReference type="GO" id="GO:0005789">
    <property type="term" value="C:endoplasmic reticulum membrane"/>
    <property type="evidence" value="ECO:0007669"/>
    <property type="project" value="UniProtKB-SubCell"/>
</dbReference>
<dbReference type="GO" id="GO:0033185">
    <property type="term" value="C:dolichol-phosphate-mannose synthase complex"/>
    <property type="evidence" value="ECO:0007669"/>
    <property type="project" value="TreeGrafter"/>
</dbReference>
<dbReference type="InterPro" id="IPR013174">
    <property type="entry name" value="DPM3"/>
</dbReference>
<comment type="subunit">
    <text evidence="7">Component of the dolichol-phosphate mannose (DPM) synthase complex.</text>
</comment>
<evidence type="ECO:0000256" key="5">
    <source>
        <dbReference type="ARBA" id="ARBA00022989"/>
    </source>
</evidence>
<dbReference type="Pfam" id="PF08285">
    <property type="entry name" value="DPM3"/>
    <property type="match status" value="1"/>
</dbReference>
<feature type="transmembrane region" description="Helical" evidence="7">
    <location>
        <begin position="43"/>
        <end position="62"/>
    </location>
</feature>
<proteinExistence type="inferred from homology"/>
<keyword evidence="4 7" id="KW-0256">Endoplasmic reticulum</keyword>
<dbReference type="EMBL" id="JAPXFL010000010">
    <property type="protein sequence ID" value="KAK9500931.1"/>
    <property type="molecule type" value="Genomic_DNA"/>
</dbReference>
<reference evidence="8 9" key="1">
    <citation type="submission" date="2022-12" db="EMBL/GenBank/DDBJ databases">
        <title>Chromosome-level genome assembly of true bugs.</title>
        <authorList>
            <person name="Ma L."/>
            <person name="Li H."/>
        </authorList>
    </citation>
    <scope>NUCLEOTIDE SEQUENCE [LARGE SCALE GENOMIC DNA]</scope>
    <source>
        <strain evidence="8">Lab_2022b</strain>
    </source>
</reference>
<name>A0AAW1CPU6_9HEMI</name>
<comment type="caution">
    <text evidence="8">The sequence shown here is derived from an EMBL/GenBank/DDBJ whole genome shotgun (WGS) entry which is preliminary data.</text>
</comment>
<comment type="function">
    <text evidence="7">Stabilizer subunit of the dolichol-phosphate mannose (DPM) synthase complex; tethers catalytic subunit to the ER.</text>
</comment>
<gene>
    <name evidence="8" type="ORF">O3M35_002093</name>
</gene>
<keyword evidence="5 7" id="KW-1133">Transmembrane helix</keyword>
<evidence type="ECO:0000313" key="9">
    <source>
        <dbReference type="Proteomes" id="UP001461498"/>
    </source>
</evidence>
<dbReference type="AlphaFoldDB" id="A0AAW1CPU6"/>
<dbReference type="PANTHER" id="PTHR16433">
    <property type="entry name" value="DOLICHOL-PHOSPHATE MANNOSYLTRANSFERASE SUBUNIT 3"/>
    <property type="match status" value="1"/>
</dbReference>
<dbReference type="GO" id="GO:0006506">
    <property type="term" value="P:GPI anchor biosynthetic process"/>
    <property type="evidence" value="ECO:0007669"/>
    <property type="project" value="TreeGrafter"/>
</dbReference>
<evidence type="ECO:0000256" key="6">
    <source>
        <dbReference type="ARBA" id="ARBA00023136"/>
    </source>
</evidence>
<keyword evidence="6 7" id="KW-0472">Membrane</keyword>
<comment type="subcellular location">
    <subcellularLocation>
        <location evidence="1 7">Endoplasmic reticulum membrane</location>
        <topology evidence="1 7">Multi-pass membrane protein</topology>
    </subcellularLocation>
</comment>
<evidence type="ECO:0000256" key="3">
    <source>
        <dbReference type="ARBA" id="ARBA00022692"/>
    </source>
</evidence>